<feature type="transmembrane region" description="Helical" evidence="1">
    <location>
        <begin position="20"/>
        <end position="42"/>
    </location>
</feature>
<evidence type="ECO:0000313" key="4">
    <source>
        <dbReference type="Proteomes" id="UP000183900"/>
    </source>
</evidence>
<gene>
    <name evidence="3" type="ORF">Ga0061067_110111</name>
</gene>
<name>A0A0K6I6E1_9HYPH</name>
<keyword evidence="4" id="KW-1185">Reference proteome</keyword>
<keyword evidence="1" id="KW-1133">Transmembrane helix</keyword>
<feature type="transmembrane region" description="Helical" evidence="1">
    <location>
        <begin position="75"/>
        <end position="92"/>
    </location>
</feature>
<evidence type="ECO:0000259" key="2">
    <source>
        <dbReference type="Pfam" id="PF07835"/>
    </source>
</evidence>
<accession>A0A0K6I6E1</accession>
<reference evidence="4" key="1">
    <citation type="submission" date="2015-08" db="EMBL/GenBank/DDBJ databases">
        <authorList>
            <person name="Varghese N."/>
        </authorList>
    </citation>
    <scope>NUCLEOTIDE SEQUENCE [LARGE SCALE GENOMIC DNA]</scope>
    <source>
        <strain evidence="4">DSM 23407</strain>
    </source>
</reference>
<dbReference type="SUPFAM" id="SSF81469">
    <property type="entry name" value="Bacterial aa3 type cytochrome c oxidase subunit IV"/>
    <property type="match status" value="1"/>
</dbReference>
<sequence length="93" mass="9795">MSNSTSSSMDYAEHERTYEGFVNAARIGTISVLSIVVTLLMFAFGGTAALVLGWIMLIANLVTVGIGFALGEKGWIPPAAVFVLTCILAILTV</sequence>
<dbReference type="Pfam" id="PF07835">
    <property type="entry name" value="COX4_pro_2"/>
    <property type="match status" value="1"/>
</dbReference>
<evidence type="ECO:0000313" key="3">
    <source>
        <dbReference type="EMBL" id="CUA98709.1"/>
    </source>
</evidence>
<evidence type="ECO:0000256" key="1">
    <source>
        <dbReference type="SAM" id="Phobius"/>
    </source>
</evidence>
<feature type="transmembrane region" description="Helical" evidence="1">
    <location>
        <begin position="49"/>
        <end position="69"/>
    </location>
</feature>
<dbReference type="InterPro" id="IPR036596">
    <property type="entry name" value="Cyt-C_aa3_sf"/>
</dbReference>
<protein>
    <submittedName>
        <fullName evidence="3">Bacterial aa3 type cytochrome c oxidase subunit IV</fullName>
    </submittedName>
</protein>
<dbReference type="RefSeq" id="WP_055456449.1">
    <property type="nucleotide sequence ID" value="NZ_CYHE01000010.1"/>
</dbReference>
<dbReference type="Gene3D" id="1.20.5.160">
    <property type="entry name" value="Bacterial aa3 type cytochrome c oxidase subunit IV"/>
    <property type="match status" value="1"/>
</dbReference>
<keyword evidence="1" id="KW-0472">Membrane</keyword>
<dbReference type="AlphaFoldDB" id="A0A0K6I6E1"/>
<dbReference type="InterPro" id="IPR012422">
    <property type="entry name" value="Cyt_c_oxidase_su4_bac-aa3"/>
</dbReference>
<dbReference type="EMBL" id="CYHE01000010">
    <property type="protein sequence ID" value="CUA98709.1"/>
    <property type="molecule type" value="Genomic_DNA"/>
</dbReference>
<proteinExistence type="predicted"/>
<organism evidence="3 4">
    <name type="scientific">Pannonibacter indicus</name>
    <dbReference type="NCBI Taxonomy" id="466044"/>
    <lineage>
        <taxon>Bacteria</taxon>
        <taxon>Pseudomonadati</taxon>
        <taxon>Pseudomonadota</taxon>
        <taxon>Alphaproteobacteria</taxon>
        <taxon>Hyphomicrobiales</taxon>
        <taxon>Stappiaceae</taxon>
        <taxon>Pannonibacter</taxon>
    </lineage>
</organism>
<keyword evidence="1" id="KW-0812">Transmembrane</keyword>
<feature type="domain" description="Cytochrome c oxidase subunit IV bacterial aa3 type" evidence="2">
    <location>
        <begin position="4"/>
        <end position="42"/>
    </location>
</feature>
<dbReference type="Proteomes" id="UP000183900">
    <property type="component" value="Unassembled WGS sequence"/>
</dbReference>